<evidence type="ECO:0000256" key="4">
    <source>
        <dbReference type="ARBA" id="ARBA00004556"/>
    </source>
</evidence>
<evidence type="ECO:0000313" key="28">
    <source>
        <dbReference type="Proteomes" id="UP000606274"/>
    </source>
</evidence>
<comment type="subunit">
    <text evidence="7">Component of the ER membrane protein complex (EMC).</text>
</comment>
<dbReference type="Gene3D" id="3.90.70.10">
    <property type="entry name" value="Cysteine proteinases"/>
    <property type="match status" value="1"/>
</dbReference>
<comment type="subcellular location">
    <subcellularLocation>
        <location evidence="2">Cytoplasm</location>
        <location evidence="2">Cytoskeleton</location>
        <location evidence="2">Microtubule organizing center</location>
        <location evidence="2">Centrosome</location>
    </subcellularLocation>
    <subcellularLocation>
        <location evidence="4">Cytoplasm</location>
        <location evidence="4">Perinuclear region</location>
    </subcellularLocation>
    <subcellularLocation>
        <location evidence="3">Endoplasmic reticulum membrane</location>
        <topology evidence="3">Multi-pass membrane protein</topology>
    </subcellularLocation>
</comment>
<evidence type="ECO:0000256" key="14">
    <source>
        <dbReference type="ARBA" id="ARBA00022723"/>
    </source>
</evidence>
<gene>
    <name evidence="27" type="ORF">HF521_015237</name>
</gene>
<dbReference type="Proteomes" id="UP000606274">
    <property type="component" value="Unassembled WGS sequence"/>
</dbReference>
<keyword evidence="28" id="KW-1185">Reference proteome</keyword>
<evidence type="ECO:0000256" key="22">
    <source>
        <dbReference type="ARBA" id="ARBA00031143"/>
    </source>
</evidence>
<evidence type="ECO:0000256" key="21">
    <source>
        <dbReference type="ARBA" id="ARBA00023136"/>
    </source>
</evidence>
<dbReference type="SUPFAM" id="SSF74924">
    <property type="entry name" value="Cap-Gly domain"/>
    <property type="match status" value="3"/>
</dbReference>
<dbReference type="Pfam" id="PF06417">
    <property type="entry name" value="EMC4"/>
    <property type="match status" value="1"/>
</dbReference>
<dbReference type="SMART" id="SM01052">
    <property type="entry name" value="CAP_GLY"/>
    <property type="match status" value="3"/>
</dbReference>
<evidence type="ECO:0000256" key="24">
    <source>
        <dbReference type="SAM" id="Phobius"/>
    </source>
</evidence>
<keyword evidence="21 24" id="KW-0472">Membrane</keyword>
<feature type="transmembrane region" description="Helical" evidence="24">
    <location>
        <begin position="1057"/>
        <end position="1079"/>
    </location>
</feature>
<accession>A0A8T0A7A6</accession>
<evidence type="ECO:0000256" key="3">
    <source>
        <dbReference type="ARBA" id="ARBA00004477"/>
    </source>
</evidence>
<dbReference type="InterPro" id="IPR038765">
    <property type="entry name" value="Papain-like_cys_pep_sf"/>
</dbReference>
<keyword evidence="15" id="KW-0833">Ubl conjugation pathway</keyword>
<evidence type="ECO:0000256" key="17">
    <source>
        <dbReference type="ARBA" id="ARBA00022807"/>
    </source>
</evidence>
<dbReference type="GO" id="GO:0005813">
    <property type="term" value="C:centrosome"/>
    <property type="evidence" value="ECO:0007669"/>
    <property type="project" value="UniProtKB-SubCell"/>
</dbReference>
<dbReference type="FunFam" id="2.30.30.190:FF:000007">
    <property type="entry name" value="Putative ubiquitin carboxyl-terminal hydrolase CYLD"/>
    <property type="match status" value="1"/>
</dbReference>
<dbReference type="GO" id="GO:0004843">
    <property type="term" value="F:cysteine-type deubiquitinase activity"/>
    <property type="evidence" value="ECO:0007669"/>
    <property type="project" value="UniProtKB-EC"/>
</dbReference>
<sequence length="1212" mass="134709">MSAATHQSRRRRTPKMYILTSDFKVQDHLDGTIRLQRGNLCQEQEGGGERGGRGDFLWVKVVDNGAMVKLDKHLLNEIPADQAGLLEPITDLELRFKLLSKPHRLNKLTGLPLGSPVLVRCGQSPDLVEAELRYRGPLMRGSGAVYFGVQLKGSAVGRGTSNGNYKGHQLFTCPEQCALFVSASDITLYRFTRSSSSGDNDPQQTELNRPIQSNQSSSHIPNSVNVLARTAESVPANTCLPLGQRIYFTQDKVHHWGTVQYCGQLPGRSSSGGVYVGVLLDNPVGNWDGYYRNYKLCSIPSPIFGHLLPFSKVIAEPRSECTPEIPPLPSPQNAHQPSSPTHNWHLQQTTIPANASHNPRLLIEPSMLAMAKSALQPSISQAVPKVALKPPPVKSVFRPPPVPPNKPQVPPVSPSTDHTSNGFHNPPSPLISEKVEPNSWLEVGSMVEVNDPPLFGVIRWIGYISGISEPVAGIELDQELTAATDGNYLGERHFRCPPNKGLFIKLRNCRRDSRFPIPETPINQVDRCNSIAFAQWGSKRVEENTPPLLGQEARQLYEGFKKGIQGHLNSCYLDASLFSLFSCCSSVDWVLFCPCNEDRSKGAQELLRCEIVNPLRRFGYVCASKTMALRKLLEAETTDTGFTNEEKDPEEFLNKLFQLLRVEPLLKIRSLSQEPQECHIYQLFPPTLPCPSSPIQSPPLPSFSPTLSPIPLSSSSVGLMRVASVQTLLESSFMHSGLKFTEAPSCLPLLMPRFGKEFKMFDAILPSLTLDITDLLDETLRQCSICQSVAEWECSQCYEDLDITPGQLKQYCNTCNAQVHAHKKRQPHKPAKVKLPKGTWEGPVHGARQLLTLFAVTCIETSHYVSFVKHGPLPTDWLFFDSMADREGGENGFNVPQVRACPEVGRYLSLSKVELSRLDSSVLKEPVRRLLCDAHMLKVWQPTLAPSHDKKEAHRSCCTQSVNTIRGDMSSPGGQGGALSNKATGSKRMKWTLELSLANTRSRGDRQLKDGEVMYPVGYSDKPVPDTSVQEADRNLVEKRCWDVALGPLKQIPMNLFIMYMSGNTISIFPIMMVCMMAWRPIQALMSMSATFKLLESSSQQWLQGLVYLIGNLLGSALAIYKCQSMGLLPTHSSDWLAFIEPPQRLEIMGGGLVICGRFYKSKHGETRHSCDQDKAVIEYWESKTRNPGPFRTRAAATPNFGYFLQKKVPFL</sequence>
<feature type="compositionally biased region" description="Polar residues" evidence="23">
    <location>
        <begin position="331"/>
        <end position="344"/>
    </location>
</feature>
<dbReference type="EC" id="3.4.19.12" evidence="8"/>
<evidence type="ECO:0000256" key="12">
    <source>
        <dbReference type="ARBA" id="ARBA00022670"/>
    </source>
</evidence>
<dbReference type="InterPro" id="IPR000938">
    <property type="entry name" value="CAP-Gly_domain"/>
</dbReference>
<evidence type="ECO:0000256" key="15">
    <source>
        <dbReference type="ARBA" id="ARBA00022786"/>
    </source>
</evidence>
<feature type="domain" description="CAP-Gly" evidence="26">
    <location>
        <begin position="462"/>
        <end position="505"/>
    </location>
</feature>
<evidence type="ECO:0000256" key="7">
    <source>
        <dbReference type="ARBA" id="ARBA00011276"/>
    </source>
</evidence>
<dbReference type="Gene3D" id="2.30.30.190">
    <property type="entry name" value="CAP Gly-rich-like domain"/>
    <property type="match status" value="3"/>
</dbReference>
<keyword evidence="18" id="KW-0256">Endoplasmic reticulum</keyword>
<evidence type="ECO:0000256" key="23">
    <source>
        <dbReference type="SAM" id="MobiDB-lite"/>
    </source>
</evidence>
<evidence type="ECO:0000313" key="27">
    <source>
        <dbReference type="EMBL" id="KAF7686844.1"/>
    </source>
</evidence>
<dbReference type="InterPro" id="IPR009445">
    <property type="entry name" value="TMEM85/Emc4"/>
</dbReference>
<proteinExistence type="inferred from homology"/>
<feature type="region of interest" description="Disordered" evidence="23">
    <location>
        <begin position="397"/>
        <end position="431"/>
    </location>
</feature>
<comment type="catalytic activity">
    <reaction evidence="1">
        <text>Thiol-dependent hydrolysis of ester, thioester, amide, peptide and isopeptide bonds formed by the C-terminal Gly of ubiquitin (a 76-residue protein attached to proteins as an intracellular targeting signal).</text>
        <dbReference type="EC" id="3.4.19.12"/>
    </reaction>
</comment>
<keyword evidence="14" id="KW-0479">Metal-binding</keyword>
<evidence type="ECO:0000256" key="20">
    <source>
        <dbReference type="ARBA" id="ARBA00022989"/>
    </source>
</evidence>
<evidence type="ECO:0000256" key="18">
    <source>
        <dbReference type="ARBA" id="ARBA00022824"/>
    </source>
</evidence>
<dbReference type="Pfam" id="PF01302">
    <property type="entry name" value="CAP_GLY"/>
    <property type="match status" value="3"/>
</dbReference>
<dbReference type="PROSITE" id="PS50235">
    <property type="entry name" value="USP_3"/>
    <property type="match status" value="1"/>
</dbReference>
<evidence type="ECO:0000256" key="9">
    <source>
        <dbReference type="ARBA" id="ARBA00020820"/>
    </source>
</evidence>
<dbReference type="FunFam" id="3.90.70.10:FF:000206">
    <property type="entry name" value="Uncharacterized protein"/>
    <property type="match status" value="1"/>
</dbReference>
<organism evidence="27 28">
    <name type="scientific">Silurus meridionalis</name>
    <name type="common">Southern catfish</name>
    <name type="synonym">Silurus soldatovi meridionalis</name>
    <dbReference type="NCBI Taxonomy" id="175797"/>
    <lineage>
        <taxon>Eukaryota</taxon>
        <taxon>Metazoa</taxon>
        <taxon>Chordata</taxon>
        <taxon>Craniata</taxon>
        <taxon>Vertebrata</taxon>
        <taxon>Euteleostomi</taxon>
        <taxon>Actinopterygii</taxon>
        <taxon>Neopterygii</taxon>
        <taxon>Teleostei</taxon>
        <taxon>Ostariophysi</taxon>
        <taxon>Siluriformes</taxon>
        <taxon>Siluridae</taxon>
        <taxon>Silurus</taxon>
    </lineage>
</organism>
<keyword evidence="10" id="KW-0963">Cytoplasm</keyword>
<evidence type="ECO:0000256" key="16">
    <source>
        <dbReference type="ARBA" id="ARBA00022801"/>
    </source>
</evidence>
<evidence type="ECO:0000256" key="6">
    <source>
        <dbReference type="ARBA" id="ARBA00009085"/>
    </source>
</evidence>
<evidence type="ECO:0000256" key="10">
    <source>
        <dbReference type="ARBA" id="ARBA00022490"/>
    </source>
</evidence>
<keyword evidence="12" id="KW-0645">Protease</keyword>
<dbReference type="GO" id="GO:0006508">
    <property type="term" value="P:proteolysis"/>
    <property type="evidence" value="ECO:0007669"/>
    <property type="project" value="UniProtKB-KW"/>
</dbReference>
<keyword evidence="19" id="KW-0862">Zinc</keyword>
<keyword evidence="11" id="KW-0597">Phosphoprotein</keyword>
<dbReference type="GO" id="GO:0046872">
    <property type="term" value="F:metal ion binding"/>
    <property type="evidence" value="ECO:0007669"/>
    <property type="project" value="UniProtKB-KW"/>
</dbReference>
<feature type="domain" description="USP" evidence="25">
    <location>
        <begin position="562"/>
        <end position="910"/>
    </location>
</feature>
<name>A0A8T0A7A6_SILME</name>
<dbReference type="GO" id="GO:0005789">
    <property type="term" value="C:endoplasmic reticulum membrane"/>
    <property type="evidence" value="ECO:0007669"/>
    <property type="project" value="UniProtKB-SubCell"/>
</dbReference>
<evidence type="ECO:0000256" key="1">
    <source>
        <dbReference type="ARBA" id="ARBA00000707"/>
    </source>
</evidence>
<evidence type="ECO:0000256" key="19">
    <source>
        <dbReference type="ARBA" id="ARBA00022833"/>
    </source>
</evidence>
<keyword evidence="20 24" id="KW-1133">Transmembrane helix</keyword>
<dbReference type="PROSITE" id="PS50245">
    <property type="entry name" value="CAP_GLY_2"/>
    <property type="match status" value="1"/>
</dbReference>
<protein>
    <recommendedName>
        <fullName evidence="9">ER membrane protein complex subunit 4</fullName>
        <ecNumber evidence="8">3.4.19.12</ecNumber>
    </recommendedName>
    <alternativeName>
        <fullName evidence="22">Transmembrane protein 85</fullName>
    </alternativeName>
</protein>
<evidence type="ECO:0000256" key="11">
    <source>
        <dbReference type="ARBA" id="ARBA00022553"/>
    </source>
</evidence>
<dbReference type="InterPro" id="IPR036859">
    <property type="entry name" value="CAP-Gly_dom_sf"/>
</dbReference>
<evidence type="ECO:0000256" key="5">
    <source>
        <dbReference type="ARBA" id="ARBA00007715"/>
    </source>
</evidence>
<comment type="similarity">
    <text evidence="6">Belongs to the peptidase C19 family.</text>
</comment>
<dbReference type="EMBL" id="JABFDY010000028">
    <property type="protein sequence ID" value="KAF7686844.1"/>
    <property type="molecule type" value="Genomic_DNA"/>
</dbReference>
<reference evidence="27" key="1">
    <citation type="submission" date="2020-08" db="EMBL/GenBank/DDBJ databases">
        <title>Chromosome-level assembly of Southern catfish (Silurus meridionalis) provides insights into visual adaptation to the nocturnal and benthic lifestyles.</title>
        <authorList>
            <person name="Zhang Y."/>
            <person name="Wang D."/>
            <person name="Peng Z."/>
        </authorList>
    </citation>
    <scope>NUCLEOTIDE SEQUENCE</scope>
    <source>
        <strain evidence="27">SWU-2019-XX</strain>
        <tissue evidence="27">Muscle</tissue>
    </source>
</reference>
<feature type="region of interest" description="Disordered" evidence="23">
    <location>
        <begin position="193"/>
        <end position="219"/>
    </location>
</feature>
<feature type="compositionally biased region" description="Pro residues" evidence="23">
    <location>
        <begin position="397"/>
        <end position="413"/>
    </location>
</feature>
<comment type="similarity">
    <text evidence="5">Belongs to the EMC4 family.</text>
</comment>
<keyword evidence="13 24" id="KW-0812">Transmembrane</keyword>
<keyword evidence="17" id="KW-0788">Thiol protease</keyword>
<dbReference type="InterPro" id="IPR028889">
    <property type="entry name" value="USP"/>
</dbReference>
<evidence type="ECO:0000259" key="26">
    <source>
        <dbReference type="PROSITE" id="PS50245"/>
    </source>
</evidence>
<dbReference type="SUPFAM" id="SSF54001">
    <property type="entry name" value="Cysteine proteinases"/>
    <property type="match status" value="1"/>
</dbReference>
<dbReference type="PANTHER" id="PTHR11830">
    <property type="entry name" value="40S RIBOSOMAL PROTEIN S3A"/>
    <property type="match status" value="1"/>
</dbReference>
<evidence type="ECO:0000256" key="8">
    <source>
        <dbReference type="ARBA" id="ARBA00012759"/>
    </source>
</evidence>
<evidence type="ECO:0000256" key="13">
    <source>
        <dbReference type="ARBA" id="ARBA00022692"/>
    </source>
</evidence>
<dbReference type="GO" id="GO:0048471">
    <property type="term" value="C:perinuclear region of cytoplasm"/>
    <property type="evidence" value="ECO:0007669"/>
    <property type="project" value="UniProtKB-SubCell"/>
</dbReference>
<comment type="caution">
    <text evidence="27">The sequence shown here is derived from an EMBL/GenBank/DDBJ whole genome shotgun (WGS) entry which is preliminary data.</text>
</comment>
<feature type="region of interest" description="Disordered" evidence="23">
    <location>
        <begin position="321"/>
        <end position="344"/>
    </location>
</feature>
<dbReference type="AlphaFoldDB" id="A0A8T0A7A6"/>
<keyword evidence="16" id="KW-0378">Hydrolase</keyword>
<evidence type="ECO:0000256" key="2">
    <source>
        <dbReference type="ARBA" id="ARBA00004300"/>
    </source>
</evidence>
<evidence type="ECO:0000259" key="25">
    <source>
        <dbReference type="PROSITE" id="PS50235"/>
    </source>
</evidence>